<accession>A0AAN8J7L7</accession>
<evidence type="ECO:0000313" key="3">
    <source>
        <dbReference type="EMBL" id="KAK6170393.1"/>
    </source>
</evidence>
<evidence type="ECO:0000259" key="2">
    <source>
        <dbReference type="PROSITE" id="PS51376"/>
    </source>
</evidence>
<dbReference type="AlphaFoldDB" id="A0AAN8J7L7"/>
<keyword evidence="1" id="KW-0175">Coiled coil</keyword>
<dbReference type="PANTHER" id="PTHR16267">
    <property type="entry name" value="BANK1/PIK3AP1 FAMILY MEMBER"/>
    <property type="match status" value="1"/>
</dbReference>
<comment type="caution">
    <text evidence="3">The sequence shown here is derived from an EMBL/GenBank/DDBJ whole genome shotgun (WGS) entry which is preliminary data.</text>
</comment>
<organism evidence="3 4">
    <name type="scientific">Patella caerulea</name>
    <name type="common">Rayed Mediterranean limpet</name>
    <dbReference type="NCBI Taxonomy" id="87958"/>
    <lineage>
        <taxon>Eukaryota</taxon>
        <taxon>Metazoa</taxon>
        <taxon>Spiralia</taxon>
        <taxon>Lophotrochozoa</taxon>
        <taxon>Mollusca</taxon>
        <taxon>Gastropoda</taxon>
        <taxon>Patellogastropoda</taxon>
        <taxon>Patelloidea</taxon>
        <taxon>Patellidae</taxon>
        <taxon>Patella</taxon>
    </lineage>
</organism>
<dbReference type="Proteomes" id="UP001347796">
    <property type="component" value="Unassembled WGS sequence"/>
</dbReference>
<dbReference type="SUPFAM" id="SSF48403">
    <property type="entry name" value="Ankyrin repeat"/>
    <property type="match status" value="1"/>
</dbReference>
<dbReference type="Gene3D" id="1.25.40.20">
    <property type="entry name" value="Ankyrin repeat-containing domain"/>
    <property type="match status" value="1"/>
</dbReference>
<dbReference type="GO" id="GO:0005829">
    <property type="term" value="C:cytosol"/>
    <property type="evidence" value="ECO:0007669"/>
    <property type="project" value="TreeGrafter"/>
</dbReference>
<dbReference type="InterPro" id="IPR017893">
    <property type="entry name" value="DBB_domain"/>
</dbReference>
<dbReference type="GO" id="GO:0005104">
    <property type="term" value="F:fibroblast growth factor receptor binding"/>
    <property type="evidence" value="ECO:0007669"/>
    <property type="project" value="TreeGrafter"/>
</dbReference>
<dbReference type="InterPro" id="IPR036770">
    <property type="entry name" value="Ankyrin_rpt-contain_sf"/>
</dbReference>
<keyword evidence="4" id="KW-1185">Reference proteome</keyword>
<dbReference type="EMBL" id="JAZGQO010000014">
    <property type="protein sequence ID" value="KAK6170393.1"/>
    <property type="molecule type" value="Genomic_DNA"/>
</dbReference>
<dbReference type="SMART" id="SM01282">
    <property type="entry name" value="DBB"/>
    <property type="match status" value="1"/>
</dbReference>
<dbReference type="PANTHER" id="PTHR16267:SF11">
    <property type="entry name" value="STUMPS, ISOFORM E"/>
    <property type="match status" value="1"/>
</dbReference>
<evidence type="ECO:0000313" key="4">
    <source>
        <dbReference type="Proteomes" id="UP001347796"/>
    </source>
</evidence>
<sequence length="531" mass="60136">MSTSRGLSCSVLNELYLLYVNDGMSVAESIFKRFQKFNIVVHRINLTDDLTPKVDLTSLYLVAILATPGMIQFKRLLDTSVNKNIVKQAVDVTMLSKDISTEECREIENIFKDNKLNVLNVGATTESFRLCLAMLMSFFDDDCTQKPVLKAFLLTPKKNVFPKNKVFIIVDQELLKDEVALIVEFENGERVEATRIQQTVFAFSPPGLYDVEIEVKVYRADELLGVDTLHFISKMKLLTNLLHDVSNPIEVMAQALNSTDSENLDDDLVDIFNQKKELENESIYLNAQADKQSDEELPSLLHFCARYGFIKLCQAILKSYIGHMLVNLKNRDGLTPAQIALNYNHQNIAVLIHQHTESSQKDYTTESDYVEMGINLVVPKEIGRSLSTGDIYINRPPPKPPVHRSVSSNTPIPNVSITFDDAYVEPLLHRSEPVIRRLSTPYSQGIQEDVFKDFDHVNPTFLNIDGRPRSDDSGLGSNSGSFSWHEKDVLRNHISGQSWHTRITSGKRASRIWNDCNIKLPQNQDSSDTHL</sequence>
<gene>
    <name evidence="3" type="ORF">SNE40_018798</name>
</gene>
<name>A0AAN8J7L7_PATCE</name>
<proteinExistence type="predicted"/>
<feature type="coiled-coil region" evidence="1">
    <location>
        <begin position="261"/>
        <end position="295"/>
    </location>
</feature>
<feature type="domain" description="DBB" evidence="2">
    <location>
        <begin position="154"/>
        <end position="284"/>
    </location>
</feature>
<dbReference type="InterPro" id="IPR052446">
    <property type="entry name" value="B-cell_PI3K-Signaling_Adptrs"/>
</dbReference>
<dbReference type="GO" id="GO:0005068">
    <property type="term" value="F:transmembrane receptor protein tyrosine kinase adaptor activity"/>
    <property type="evidence" value="ECO:0007669"/>
    <property type="project" value="TreeGrafter"/>
</dbReference>
<evidence type="ECO:0000256" key="1">
    <source>
        <dbReference type="SAM" id="Coils"/>
    </source>
</evidence>
<reference evidence="3 4" key="1">
    <citation type="submission" date="2024-01" db="EMBL/GenBank/DDBJ databases">
        <title>The genome of the rayed Mediterranean limpet Patella caerulea (Linnaeus, 1758).</title>
        <authorList>
            <person name="Anh-Thu Weber A."/>
            <person name="Halstead-Nussloch G."/>
        </authorList>
    </citation>
    <scope>NUCLEOTIDE SEQUENCE [LARGE SCALE GENOMIC DNA]</scope>
    <source>
        <strain evidence="3">AATW-2023a</strain>
        <tissue evidence="3">Whole specimen</tissue>
    </source>
</reference>
<dbReference type="PROSITE" id="PS51376">
    <property type="entry name" value="DBB"/>
    <property type="match status" value="1"/>
</dbReference>
<dbReference type="Pfam" id="PF14545">
    <property type="entry name" value="DBB"/>
    <property type="match status" value="1"/>
</dbReference>
<protein>
    <recommendedName>
        <fullName evidence="2">DBB domain-containing protein</fullName>
    </recommendedName>
</protein>